<dbReference type="Pfam" id="PF01636">
    <property type="entry name" value="APH"/>
    <property type="match status" value="1"/>
</dbReference>
<evidence type="ECO:0000313" key="2">
    <source>
        <dbReference type="EMBL" id="QUI21672.1"/>
    </source>
</evidence>
<dbReference type="Gene3D" id="3.90.1200.10">
    <property type="match status" value="1"/>
</dbReference>
<organism evidence="2 3">
    <name type="scientific">Vallitalea pronyensis</name>
    <dbReference type="NCBI Taxonomy" id="1348613"/>
    <lineage>
        <taxon>Bacteria</taxon>
        <taxon>Bacillati</taxon>
        <taxon>Bacillota</taxon>
        <taxon>Clostridia</taxon>
        <taxon>Lachnospirales</taxon>
        <taxon>Vallitaleaceae</taxon>
        <taxon>Vallitalea</taxon>
    </lineage>
</organism>
<reference evidence="2" key="1">
    <citation type="submission" date="2020-07" db="EMBL/GenBank/DDBJ databases">
        <title>Vallitalea pronyensis genome.</title>
        <authorList>
            <person name="Postec A."/>
        </authorList>
    </citation>
    <scope>NUCLEOTIDE SEQUENCE</scope>
    <source>
        <strain evidence="2">FatNI3</strain>
    </source>
</reference>
<dbReference type="Gene3D" id="3.30.200.20">
    <property type="entry name" value="Phosphorylase Kinase, domain 1"/>
    <property type="match status" value="1"/>
</dbReference>
<dbReference type="InterPro" id="IPR011009">
    <property type="entry name" value="Kinase-like_dom_sf"/>
</dbReference>
<sequence length="291" mass="33288">MKKSIDYIKVINKKYPNIKVANSRFIEEGQNNIILVVNDAVIFRFPRNEVNRATLEDEYKILMKLGESLPLNIPNPQYSFIGKDINNTFIGYPLIRGLVMKKDVFAKAQNKEKLADQLALFLKKLHSEQILKQVDSLFYSVDVRKKWLDLYDRIKEKLFFYMKEDAVKNVTHDFEVIFSALSKSSFKNTLVHGDFGPSNIIVNERLDAINGIIDFGSAHIGDPAGDIASLIGPFGYGLEFVNLMKNGYSSIGDYLERAQAYTHTFALQEALYGIENDDKRAFEAGIKEYRF</sequence>
<dbReference type="Proteomes" id="UP000683246">
    <property type="component" value="Chromosome"/>
</dbReference>
<accession>A0A8J8SFT5</accession>
<dbReference type="RefSeq" id="WP_212697142.1">
    <property type="nucleotide sequence ID" value="NZ_CP058649.1"/>
</dbReference>
<dbReference type="EMBL" id="CP058649">
    <property type="protein sequence ID" value="QUI21672.1"/>
    <property type="molecule type" value="Genomic_DNA"/>
</dbReference>
<gene>
    <name evidence="2" type="ORF">HZI73_04905</name>
</gene>
<feature type="domain" description="Protein kinase" evidence="1">
    <location>
        <begin position="1"/>
        <end position="291"/>
    </location>
</feature>
<evidence type="ECO:0000259" key="1">
    <source>
        <dbReference type="PROSITE" id="PS50011"/>
    </source>
</evidence>
<keyword evidence="3" id="KW-1185">Reference proteome</keyword>
<evidence type="ECO:0000313" key="3">
    <source>
        <dbReference type="Proteomes" id="UP000683246"/>
    </source>
</evidence>
<dbReference type="AlphaFoldDB" id="A0A8J8SFT5"/>
<dbReference type="InterPro" id="IPR051678">
    <property type="entry name" value="AGP_Transferase"/>
</dbReference>
<dbReference type="PANTHER" id="PTHR21310">
    <property type="entry name" value="AMINOGLYCOSIDE PHOSPHOTRANSFERASE-RELATED-RELATED"/>
    <property type="match status" value="1"/>
</dbReference>
<dbReference type="PROSITE" id="PS50011">
    <property type="entry name" value="PROTEIN_KINASE_DOM"/>
    <property type="match status" value="1"/>
</dbReference>
<dbReference type="InterPro" id="IPR000719">
    <property type="entry name" value="Prot_kinase_dom"/>
</dbReference>
<proteinExistence type="predicted"/>
<protein>
    <submittedName>
        <fullName evidence="2">Aminoglycoside phosphotransferase family protein</fullName>
    </submittedName>
</protein>
<dbReference type="SUPFAM" id="SSF56112">
    <property type="entry name" value="Protein kinase-like (PK-like)"/>
    <property type="match status" value="1"/>
</dbReference>
<dbReference type="InterPro" id="IPR002575">
    <property type="entry name" value="Aminoglycoside_PTrfase"/>
</dbReference>
<dbReference type="PANTHER" id="PTHR21310:SF42">
    <property type="entry name" value="BIFUNCTIONAL AAC_APH"/>
    <property type="match status" value="1"/>
</dbReference>
<dbReference type="KEGG" id="vpy:HZI73_04905"/>
<name>A0A8J8SFT5_9FIRM</name>
<dbReference type="GO" id="GO:0004672">
    <property type="term" value="F:protein kinase activity"/>
    <property type="evidence" value="ECO:0007669"/>
    <property type="project" value="InterPro"/>
</dbReference>
<dbReference type="GO" id="GO:0005524">
    <property type="term" value="F:ATP binding"/>
    <property type="evidence" value="ECO:0007669"/>
    <property type="project" value="InterPro"/>
</dbReference>